<name>A0A8H4JJV5_9HYPO</name>
<evidence type="ECO:0000259" key="9">
    <source>
        <dbReference type="SMART" id="SM00906"/>
    </source>
</evidence>
<gene>
    <name evidence="10" type="ORF">FACUT_9207</name>
</gene>
<proteinExistence type="predicted"/>
<dbReference type="Pfam" id="PF04082">
    <property type="entry name" value="Fungal_trans"/>
    <property type="match status" value="1"/>
</dbReference>
<dbReference type="PANTHER" id="PTHR31668">
    <property type="entry name" value="GLUCOSE TRANSPORT TRANSCRIPTION REGULATOR RGT1-RELATED-RELATED"/>
    <property type="match status" value="1"/>
</dbReference>
<evidence type="ECO:0000256" key="8">
    <source>
        <dbReference type="SAM" id="MobiDB-lite"/>
    </source>
</evidence>
<evidence type="ECO:0000256" key="7">
    <source>
        <dbReference type="ARBA" id="ARBA00023242"/>
    </source>
</evidence>
<dbReference type="Proteomes" id="UP000536711">
    <property type="component" value="Unassembled WGS sequence"/>
</dbReference>
<keyword evidence="3" id="KW-0862">Zinc</keyword>
<keyword evidence="4" id="KW-0805">Transcription regulation</keyword>
<evidence type="ECO:0000313" key="11">
    <source>
        <dbReference type="Proteomes" id="UP000536711"/>
    </source>
</evidence>
<dbReference type="GO" id="GO:0006351">
    <property type="term" value="P:DNA-templated transcription"/>
    <property type="evidence" value="ECO:0007669"/>
    <property type="project" value="InterPro"/>
</dbReference>
<accession>A0A8H4JJV5</accession>
<feature type="region of interest" description="Disordered" evidence="8">
    <location>
        <begin position="25"/>
        <end position="75"/>
    </location>
</feature>
<dbReference type="PANTHER" id="PTHR31668:SF18">
    <property type="entry name" value="MALTOSE FERMENTATION REGULATORY PROTEIN MAL13-RELATED"/>
    <property type="match status" value="1"/>
</dbReference>
<feature type="compositionally biased region" description="Polar residues" evidence="8">
    <location>
        <begin position="51"/>
        <end position="75"/>
    </location>
</feature>
<dbReference type="EMBL" id="JAADJF010000266">
    <property type="protein sequence ID" value="KAF4428944.1"/>
    <property type="molecule type" value="Genomic_DNA"/>
</dbReference>
<keyword evidence="11" id="KW-1185">Reference proteome</keyword>
<comment type="caution">
    <text evidence="10">The sequence shown here is derived from an EMBL/GenBank/DDBJ whole genome shotgun (WGS) entry which is preliminary data.</text>
</comment>
<evidence type="ECO:0000256" key="1">
    <source>
        <dbReference type="ARBA" id="ARBA00004123"/>
    </source>
</evidence>
<evidence type="ECO:0000256" key="5">
    <source>
        <dbReference type="ARBA" id="ARBA00023125"/>
    </source>
</evidence>
<dbReference type="GO" id="GO:0003677">
    <property type="term" value="F:DNA binding"/>
    <property type="evidence" value="ECO:0007669"/>
    <property type="project" value="UniProtKB-KW"/>
</dbReference>
<evidence type="ECO:0000256" key="6">
    <source>
        <dbReference type="ARBA" id="ARBA00023163"/>
    </source>
</evidence>
<dbReference type="GO" id="GO:0008270">
    <property type="term" value="F:zinc ion binding"/>
    <property type="evidence" value="ECO:0007669"/>
    <property type="project" value="InterPro"/>
</dbReference>
<evidence type="ECO:0000256" key="4">
    <source>
        <dbReference type="ARBA" id="ARBA00023015"/>
    </source>
</evidence>
<dbReference type="GO" id="GO:0005634">
    <property type="term" value="C:nucleus"/>
    <property type="evidence" value="ECO:0007669"/>
    <property type="project" value="UniProtKB-SubCell"/>
</dbReference>
<dbReference type="InterPro" id="IPR007219">
    <property type="entry name" value="XnlR_reg_dom"/>
</dbReference>
<keyword evidence="7" id="KW-0539">Nucleus</keyword>
<dbReference type="SMART" id="SM00906">
    <property type="entry name" value="Fungal_trans"/>
    <property type="match status" value="1"/>
</dbReference>
<organism evidence="10 11">
    <name type="scientific">Fusarium acutatum</name>
    <dbReference type="NCBI Taxonomy" id="78861"/>
    <lineage>
        <taxon>Eukaryota</taxon>
        <taxon>Fungi</taxon>
        <taxon>Dikarya</taxon>
        <taxon>Ascomycota</taxon>
        <taxon>Pezizomycotina</taxon>
        <taxon>Sordariomycetes</taxon>
        <taxon>Hypocreomycetidae</taxon>
        <taxon>Hypocreales</taxon>
        <taxon>Nectriaceae</taxon>
        <taxon>Fusarium</taxon>
        <taxon>Fusarium fujikuroi species complex</taxon>
    </lineage>
</organism>
<keyword evidence="6" id="KW-0804">Transcription</keyword>
<dbReference type="CDD" id="cd12148">
    <property type="entry name" value="fungal_TF_MHR"/>
    <property type="match status" value="1"/>
</dbReference>
<dbReference type="InterPro" id="IPR050797">
    <property type="entry name" value="Carb_Metab_Trans_Reg"/>
</dbReference>
<dbReference type="AlphaFoldDB" id="A0A8H4JJV5"/>
<sequence>MNTSDVMAWDTDGSSSTTDIAMEILGKSPITSQPQMPTDGLDSVPAPTTDPGESNECSTSPGFAEADTSSDGTSPISLQRFLTVESYLSEARSTHEHPHLESSEWGVWASSDGAEAYLQPLLLVLPRSTFLPYVHTFFQRLYPVFPVIDKECLLTLLQSEEHREQPLPAGLYSFLAALSAAVIVQLNVADLGSLEAQSSTFGDINNSPQPVPTIRPPLSAQFFVSQCMQARQQHCYIEEPDEWTVLTSFFLFAYHGNLDQSQLAWYYLREAIGFIEAMGLDEPSTYRSLDMETAQRRCRIFWLLFITERAYAIQHRRRAVLAPTIDLPRIFESQDPKLAYGFVTLARVFAAVDGSLITAWKDQQPSGTAISQNVNPAIAKYLRRNDVEGVTSDIEETQRVDILITHFWLRVLIILSATPQCLESHGIGMEQKVSDVASCLCDILAGLNTDQLSTDFSAPDVLNNFMVFLAGFRNHESQYLRPLVQKTTTVLAARLHPSAFPIAAEDRMNDQEIVGYEENESIWTKV</sequence>
<evidence type="ECO:0000313" key="10">
    <source>
        <dbReference type="EMBL" id="KAF4428944.1"/>
    </source>
</evidence>
<comment type="subcellular location">
    <subcellularLocation>
        <location evidence="1">Nucleus</location>
    </subcellularLocation>
</comment>
<feature type="domain" description="Xylanolytic transcriptional activator regulatory" evidence="9">
    <location>
        <begin position="264"/>
        <end position="334"/>
    </location>
</feature>
<reference evidence="10 11" key="1">
    <citation type="submission" date="2020-01" db="EMBL/GenBank/DDBJ databases">
        <title>Identification and distribution of gene clusters putatively required for synthesis of sphingolipid metabolism inhibitors in phylogenetically diverse species of the filamentous fungus Fusarium.</title>
        <authorList>
            <person name="Kim H.-S."/>
            <person name="Busman M."/>
            <person name="Brown D.W."/>
            <person name="Divon H."/>
            <person name="Uhlig S."/>
            <person name="Proctor R.H."/>
        </authorList>
    </citation>
    <scope>NUCLEOTIDE SEQUENCE [LARGE SCALE GENOMIC DNA]</scope>
    <source>
        <strain evidence="10 11">NRRL 13308</strain>
    </source>
</reference>
<protein>
    <submittedName>
        <fullName evidence="10">Amylase cluster transcriptional regulator</fullName>
    </submittedName>
</protein>
<keyword evidence="2" id="KW-0479">Metal-binding</keyword>
<evidence type="ECO:0000256" key="2">
    <source>
        <dbReference type="ARBA" id="ARBA00022723"/>
    </source>
</evidence>
<keyword evidence="5" id="KW-0238">DNA-binding</keyword>
<evidence type="ECO:0000256" key="3">
    <source>
        <dbReference type="ARBA" id="ARBA00022833"/>
    </source>
</evidence>
<dbReference type="OrthoDB" id="4132249at2759"/>